<dbReference type="GeneID" id="9042318"/>
<reference evidence="2 3" key="1">
    <citation type="submission" date="2008-07" db="EMBL/GenBank/DDBJ databases">
        <authorList>
            <person name="El-Sayed N."/>
            <person name="Caler E."/>
            <person name="Inman J."/>
            <person name="Amedeo P."/>
            <person name="Hass B."/>
            <person name="Wortman J."/>
        </authorList>
    </citation>
    <scope>NUCLEOTIDE SEQUENCE [LARGE SCALE GENOMIC DNA]</scope>
    <source>
        <strain evidence="3">ATCC 50983 / TXsc</strain>
    </source>
</reference>
<evidence type="ECO:0000256" key="1">
    <source>
        <dbReference type="SAM" id="Phobius"/>
    </source>
</evidence>
<keyword evidence="1" id="KW-1133">Transmembrane helix</keyword>
<proteinExistence type="predicted"/>
<keyword evidence="1" id="KW-0812">Transmembrane</keyword>
<keyword evidence="1" id="KW-0472">Membrane</keyword>
<dbReference type="RefSeq" id="XP_002773752.1">
    <property type="nucleotide sequence ID" value="XM_002773706.1"/>
</dbReference>
<evidence type="ECO:0000313" key="3">
    <source>
        <dbReference type="Proteomes" id="UP000007800"/>
    </source>
</evidence>
<organism evidence="3">
    <name type="scientific">Perkinsus marinus (strain ATCC 50983 / TXsc)</name>
    <dbReference type="NCBI Taxonomy" id="423536"/>
    <lineage>
        <taxon>Eukaryota</taxon>
        <taxon>Sar</taxon>
        <taxon>Alveolata</taxon>
        <taxon>Perkinsozoa</taxon>
        <taxon>Perkinsea</taxon>
        <taxon>Perkinsida</taxon>
        <taxon>Perkinsidae</taxon>
        <taxon>Perkinsus</taxon>
    </lineage>
</organism>
<feature type="transmembrane region" description="Helical" evidence="1">
    <location>
        <begin position="42"/>
        <end position="61"/>
    </location>
</feature>
<protein>
    <submittedName>
        <fullName evidence="2">Uncharacterized protein</fullName>
    </submittedName>
</protein>
<dbReference type="Proteomes" id="UP000007800">
    <property type="component" value="Unassembled WGS sequence"/>
</dbReference>
<dbReference type="InParanoid" id="C5LC85"/>
<dbReference type="EMBL" id="GG680918">
    <property type="protein sequence ID" value="EER05568.1"/>
    <property type="molecule type" value="Genomic_DNA"/>
</dbReference>
<name>C5LC85_PERM5</name>
<gene>
    <name evidence="2" type="ORF">Pmar_PMAR011599</name>
</gene>
<keyword evidence="3" id="KW-1185">Reference proteome</keyword>
<accession>C5LC85</accession>
<evidence type="ECO:0000313" key="2">
    <source>
        <dbReference type="EMBL" id="EER05568.1"/>
    </source>
</evidence>
<sequence length="72" mass="8282">MYGPHKYAAWVEENLHGNPQEHHGPHCLSHLTLIFEAMHFSIFYLMIGFIVVCAAFTLSVLKHGKSFEIRNN</sequence>
<dbReference type="AlphaFoldDB" id="C5LC85"/>